<dbReference type="Gene3D" id="3.30.70.330">
    <property type="match status" value="1"/>
</dbReference>
<dbReference type="InterPro" id="IPR035979">
    <property type="entry name" value="RBD_domain_sf"/>
</dbReference>
<dbReference type="GO" id="GO:0003676">
    <property type="term" value="F:nucleic acid binding"/>
    <property type="evidence" value="ECO:0007669"/>
    <property type="project" value="InterPro"/>
</dbReference>
<feature type="domain" description="Mei2-like C-terminal RNA recognition motif" evidence="2">
    <location>
        <begin position="142"/>
        <end position="226"/>
    </location>
</feature>
<dbReference type="SUPFAM" id="SSF54928">
    <property type="entry name" value="RNA-binding domain, RBD"/>
    <property type="match status" value="1"/>
</dbReference>
<gene>
    <name evidence="3" type="ORF">PGLA1383_LOCUS8254</name>
</gene>
<organism evidence="3 4">
    <name type="scientific">Polarella glacialis</name>
    <name type="common">Dinoflagellate</name>
    <dbReference type="NCBI Taxonomy" id="89957"/>
    <lineage>
        <taxon>Eukaryota</taxon>
        <taxon>Sar</taxon>
        <taxon>Alveolata</taxon>
        <taxon>Dinophyceae</taxon>
        <taxon>Suessiales</taxon>
        <taxon>Suessiaceae</taxon>
        <taxon>Polarella</taxon>
    </lineage>
</organism>
<evidence type="ECO:0000313" key="3">
    <source>
        <dbReference type="EMBL" id="CAE8589495.1"/>
    </source>
</evidence>
<evidence type="ECO:0000313" key="4">
    <source>
        <dbReference type="Proteomes" id="UP000654075"/>
    </source>
</evidence>
<sequence>MAEGPGLRARGFRKAKTDSVLETPEVEDEDYRPGAFADAARSRSNSPCPEQQTTAESESSEAPGRLVVEGSSIDVPAEDRAEARPVSPPLAAAGKLQLQMLVPVMIPYHTMFLPCPAPQQHQQQAAMTIRQQPQQKEASEQRTTVMLRNVPNNYTRDMLHALLDEEGFSGQYDFLYLPMDFDRRANLGYAFANLVDEEAAAAFWEAFDGFNRWCLPTSKVCQVRWSGPLQGLMSHLERYRNSPVMHPSVPDEYRPMIFSAGVRQAFPPPTRSLKPHQGKH</sequence>
<evidence type="ECO:0000256" key="1">
    <source>
        <dbReference type="SAM" id="MobiDB-lite"/>
    </source>
</evidence>
<name>A0A813DQS6_POLGL</name>
<dbReference type="InterPro" id="IPR007201">
    <property type="entry name" value="Mei2-like_Rrm_C"/>
</dbReference>
<dbReference type="InterPro" id="IPR012677">
    <property type="entry name" value="Nucleotide-bd_a/b_plait_sf"/>
</dbReference>
<feature type="region of interest" description="Disordered" evidence="1">
    <location>
        <begin position="1"/>
        <end position="66"/>
    </location>
</feature>
<comment type="caution">
    <text evidence="3">The sequence shown here is derived from an EMBL/GenBank/DDBJ whole genome shotgun (WGS) entry which is preliminary data.</text>
</comment>
<keyword evidence="4" id="KW-1185">Reference proteome</keyword>
<dbReference type="OrthoDB" id="419612at2759"/>
<evidence type="ECO:0000259" key="2">
    <source>
        <dbReference type="Pfam" id="PF04059"/>
    </source>
</evidence>
<dbReference type="Proteomes" id="UP000654075">
    <property type="component" value="Unassembled WGS sequence"/>
</dbReference>
<feature type="compositionally biased region" description="Low complexity" evidence="1">
    <location>
        <begin position="49"/>
        <end position="63"/>
    </location>
</feature>
<dbReference type="EMBL" id="CAJNNV010003727">
    <property type="protein sequence ID" value="CAE8589495.1"/>
    <property type="molecule type" value="Genomic_DNA"/>
</dbReference>
<proteinExistence type="predicted"/>
<accession>A0A813DQS6</accession>
<reference evidence="3" key="1">
    <citation type="submission" date="2021-02" db="EMBL/GenBank/DDBJ databases">
        <authorList>
            <person name="Dougan E. K."/>
            <person name="Rhodes N."/>
            <person name="Thang M."/>
            <person name="Chan C."/>
        </authorList>
    </citation>
    <scope>NUCLEOTIDE SEQUENCE</scope>
</reference>
<protein>
    <recommendedName>
        <fullName evidence="2">Mei2-like C-terminal RNA recognition motif domain-containing protein</fullName>
    </recommendedName>
</protein>
<dbReference type="Pfam" id="PF04059">
    <property type="entry name" value="RRM_2"/>
    <property type="match status" value="1"/>
</dbReference>
<dbReference type="AlphaFoldDB" id="A0A813DQS6"/>